<dbReference type="AlphaFoldDB" id="A0A3R5ZQW6"/>
<dbReference type="PANTHER" id="PTHR22762">
    <property type="entry name" value="ALPHA-GLUCOSIDASE"/>
    <property type="match status" value="1"/>
</dbReference>
<accession>A0A3R5ZQW6</accession>
<evidence type="ECO:0000256" key="1">
    <source>
        <dbReference type="ARBA" id="ARBA00007806"/>
    </source>
</evidence>
<dbReference type="SUPFAM" id="SSF51445">
    <property type="entry name" value="(Trans)glycosidases"/>
    <property type="match status" value="1"/>
</dbReference>
<dbReference type="Proteomes" id="UP000285693">
    <property type="component" value="Unassembled WGS sequence"/>
</dbReference>
<evidence type="ECO:0000256" key="2">
    <source>
        <dbReference type="RuleBase" id="RU361185"/>
    </source>
</evidence>
<dbReference type="GO" id="GO:0005975">
    <property type="term" value="P:carbohydrate metabolic process"/>
    <property type="evidence" value="ECO:0007669"/>
    <property type="project" value="InterPro"/>
</dbReference>
<keyword evidence="2" id="KW-0326">Glycosidase</keyword>
<dbReference type="PANTHER" id="PTHR22762:SF166">
    <property type="entry name" value="ALPHA-GLUCOSIDASE"/>
    <property type="match status" value="1"/>
</dbReference>
<dbReference type="EMBL" id="QRXY01000017">
    <property type="protein sequence ID" value="RGU44426.1"/>
    <property type="molecule type" value="Genomic_DNA"/>
</dbReference>
<comment type="caution">
    <text evidence="4">The sequence shown here is derived from an EMBL/GenBank/DDBJ whole genome shotgun (WGS) entry which is preliminary data.</text>
</comment>
<evidence type="ECO:0000259" key="3">
    <source>
        <dbReference type="Pfam" id="PF01055"/>
    </source>
</evidence>
<dbReference type="GO" id="GO:0004553">
    <property type="term" value="F:hydrolase activity, hydrolyzing O-glycosyl compounds"/>
    <property type="evidence" value="ECO:0007669"/>
    <property type="project" value="InterPro"/>
</dbReference>
<organism evidence="4 5">
    <name type="scientific">Coprococcus comes</name>
    <dbReference type="NCBI Taxonomy" id="410072"/>
    <lineage>
        <taxon>Bacteria</taxon>
        <taxon>Bacillati</taxon>
        <taxon>Bacillota</taxon>
        <taxon>Clostridia</taxon>
        <taxon>Lachnospirales</taxon>
        <taxon>Lachnospiraceae</taxon>
        <taxon>Coprococcus</taxon>
    </lineage>
</organism>
<gene>
    <name evidence="4" type="ORF">DWW65_12455</name>
</gene>
<evidence type="ECO:0000313" key="4">
    <source>
        <dbReference type="EMBL" id="RGU44426.1"/>
    </source>
</evidence>
<comment type="similarity">
    <text evidence="1 2">Belongs to the glycosyl hydrolase 31 family.</text>
</comment>
<name>A0A3R5ZQW6_9FIRM</name>
<keyword evidence="2" id="KW-0378">Hydrolase</keyword>
<dbReference type="Gene3D" id="3.20.20.80">
    <property type="entry name" value="Glycosidases"/>
    <property type="match status" value="1"/>
</dbReference>
<dbReference type="InterPro" id="IPR000322">
    <property type="entry name" value="Glyco_hydro_31_TIM"/>
</dbReference>
<proteinExistence type="inferred from homology"/>
<reference evidence="4 5" key="1">
    <citation type="submission" date="2018-08" db="EMBL/GenBank/DDBJ databases">
        <title>A genome reference for cultivated species of the human gut microbiota.</title>
        <authorList>
            <person name="Zou Y."/>
            <person name="Xue W."/>
            <person name="Luo G."/>
        </authorList>
    </citation>
    <scope>NUCLEOTIDE SEQUENCE [LARGE SCALE GENOMIC DNA]</scope>
    <source>
        <strain evidence="4 5">AF16-31</strain>
    </source>
</reference>
<sequence>MNEDDIIYGVGESNRGINKNIGMHRYGGIWTGDNKSWWSHILLNLKMMPSLNMCGFLYTGADLGGFGADTAREFLLRHLALGVFIPLMLGNEIMIALNEVPLFIWEGKCIPVAEVAESVEQIDLSTLTMLGFDEVEYLLYDDDGVHKDYENEGTCRKIGK</sequence>
<protein>
    <recommendedName>
        <fullName evidence="3">Glycoside hydrolase family 31 TIM barrel domain-containing protein</fullName>
    </recommendedName>
</protein>
<dbReference type="Pfam" id="PF01055">
    <property type="entry name" value="Glyco_hydro_31_2nd"/>
    <property type="match status" value="1"/>
</dbReference>
<evidence type="ECO:0000313" key="5">
    <source>
        <dbReference type="Proteomes" id="UP000285693"/>
    </source>
</evidence>
<dbReference type="InterPro" id="IPR017853">
    <property type="entry name" value="GH"/>
</dbReference>
<feature type="domain" description="Glycoside hydrolase family 31 TIM barrel" evidence="3">
    <location>
        <begin position="21"/>
        <end position="90"/>
    </location>
</feature>